<evidence type="ECO:0000256" key="2">
    <source>
        <dbReference type="ARBA" id="ARBA00022801"/>
    </source>
</evidence>
<dbReference type="Gene3D" id="3.30.70.270">
    <property type="match status" value="1"/>
</dbReference>
<evidence type="ECO:0000256" key="1">
    <source>
        <dbReference type="ARBA" id="ARBA00010879"/>
    </source>
</evidence>
<dbReference type="InterPro" id="IPR050462">
    <property type="entry name" value="Retroviral_Gag-Pol_poly"/>
</dbReference>
<keyword evidence="6" id="KW-1185">Reference proteome</keyword>
<dbReference type="InterPro" id="IPR021109">
    <property type="entry name" value="Peptidase_aspartic_dom_sf"/>
</dbReference>
<name>A0AA40I3C1_CNENI</name>
<dbReference type="PROSITE" id="PS50878">
    <property type="entry name" value="RT_POL"/>
    <property type="match status" value="1"/>
</dbReference>
<reference evidence="5" key="1">
    <citation type="submission" date="2023-06" db="EMBL/GenBank/DDBJ databases">
        <title>Reference genome for the Northern bat (Eptesicus nilssonii), a most northern bat species.</title>
        <authorList>
            <person name="Laine V.N."/>
            <person name="Pulliainen A.T."/>
            <person name="Lilley T.M."/>
        </authorList>
    </citation>
    <scope>NUCLEOTIDE SEQUENCE</scope>
    <source>
        <strain evidence="5">BLF_Eptnil</strain>
        <tissue evidence="5">Kidney</tissue>
    </source>
</reference>
<dbReference type="PROSITE" id="PS00141">
    <property type="entry name" value="ASP_PROTEASE"/>
    <property type="match status" value="1"/>
</dbReference>
<dbReference type="Proteomes" id="UP001177744">
    <property type="component" value="Unassembled WGS sequence"/>
</dbReference>
<sequence length="352" mass="39071">MVAYRTYTPMDPEAPQNRAAVAMSFINQSAADIRKKLQKIDRLGEKSLRDLLEVAEKVYNNRESPEDRQARAMAAASDKQTRNLAKILLATTTDPLRSDSPPLPACGRPRRRVTLRMEGTPVDFLVDTGAQHSFLRTPQGKLANKKSWVQGATGMSQYSWTTRRTVVLGTGWVSHSFMRLKANLLFAFEWHDPEEGYSGQLTWTRLPQGFKNSPTIFDEALHEDLGEYRREQPSITLLQYVDDILIAADTAEDCEQGTRDLLATLGTLGYQASAKKAQICREDERKGIAKGVLTQALGPWSRPVAYLSKKLDPVAAGLAAYLRIIAATALLSQGCQQTDPRTGDLGHNPTCH</sequence>
<evidence type="ECO:0000259" key="3">
    <source>
        <dbReference type="PROSITE" id="PS50175"/>
    </source>
</evidence>
<dbReference type="AlphaFoldDB" id="A0AA40I3C1"/>
<evidence type="ECO:0000259" key="4">
    <source>
        <dbReference type="PROSITE" id="PS50878"/>
    </source>
</evidence>
<comment type="similarity">
    <text evidence="1">Belongs to the beta type-B retroviral polymerase family. HERV class-II K(HML-2) pol subfamily.</text>
</comment>
<dbReference type="InterPro" id="IPR003036">
    <property type="entry name" value="Gag_P30"/>
</dbReference>
<dbReference type="Gene3D" id="3.10.20.370">
    <property type="match status" value="1"/>
</dbReference>
<evidence type="ECO:0000313" key="6">
    <source>
        <dbReference type="Proteomes" id="UP001177744"/>
    </source>
</evidence>
<dbReference type="GO" id="GO:0019068">
    <property type="term" value="P:virion assembly"/>
    <property type="evidence" value="ECO:0007669"/>
    <property type="project" value="InterPro"/>
</dbReference>
<gene>
    <name evidence="5" type="ORF">QTO34_015022</name>
</gene>
<dbReference type="Pfam" id="PF02093">
    <property type="entry name" value="Gag_p30"/>
    <property type="match status" value="1"/>
</dbReference>
<dbReference type="SUPFAM" id="SSF56672">
    <property type="entry name" value="DNA/RNA polymerases"/>
    <property type="match status" value="1"/>
</dbReference>
<dbReference type="InterPro" id="IPR043128">
    <property type="entry name" value="Rev_trsase/Diguanyl_cyclase"/>
</dbReference>
<feature type="domain" description="Peptidase A2" evidence="3">
    <location>
        <begin position="122"/>
        <end position="171"/>
    </location>
</feature>
<dbReference type="GO" id="GO:0004190">
    <property type="term" value="F:aspartic-type endopeptidase activity"/>
    <property type="evidence" value="ECO:0007669"/>
    <property type="project" value="InterPro"/>
</dbReference>
<dbReference type="Pfam" id="PF00077">
    <property type="entry name" value="RVP"/>
    <property type="match status" value="1"/>
</dbReference>
<feature type="domain" description="Reverse transcriptase" evidence="4">
    <location>
        <begin position="1"/>
        <end position="294"/>
    </location>
</feature>
<dbReference type="Gene3D" id="2.40.70.10">
    <property type="entry name" value="Acid Proteases"/>
    <property type="match status" value="1"/>
</dbReference>
<keyword evidence="2" id="KW-0378">Hydrolase</keyword>
<dbReference type="InterPro" id="IPR001995">
    <property type="entry name" value="Peptidase_A2_cat"/>
</dbReference>
<dbReference type="InterPro" id="IPR018061">
    <property type="entry name" value="Retropepsins"/>
</dbReference>
<dbReference type="SUPFAM" id="SSF50630">
    <property type="entry name" value="Acid proteases"/>
    <property type="match status" value="1"/>
</dbReference>
<proteinExistence type="inferred from homology"/>
<accession>A0AA40I3C1</accession>
<dbReference type="InterPro" id="IPR000477">
    <property type="entry name" value="RT_dom"/>
</dbReference>
<dbReference type="Pfam" id="PF00078">
    <property type="entry name" value="RVT_1"/>
    <property type="match status" value="1"/>
</dbReference>
<dbReference type="InterPro" id="IPR043502">
    <property type="entry name" value="DNA/RNA_pol_sf"/>
</dbReference>
<dbReference type="InterPro" id="IPR001969">
    <property type="entry name" value="Aspartic_peptidase_AS"/>
</dbReference>
<comment type="caution">
    <text evidence="5">The sequence shown here is derived from an EMBL/GenBank/DDBJ whole genome shotgun (WGS) entry which is preliminary data.</text>
</comment>
<evidence type="ECO:0008006" key="7">
    <source>
        <dbReference type="Google" id="ProtNLM"/>
    </source>
</evidence>
<dbReference type="PROSITE" id="PS50175">
    <property type="entry name" value="ASP_PROT_RETROV"/>
    <property type="match status" value="1"/>
</dbReference>
<dbReference type="GO" id="GO:0006508">
    <property type="term" value="P:proteolysis"/>
    <property type="evidence" value="ECO:0007669"/>
    <property type="project" value="InterPro"/>
</dbReference>
<organism evidence="5 6">
    <name type="scientific">Cnephaeus nilssonii</name>
    <name type="common">Northern bat</name>
    <name type="synonym">Eptesicus nilssonii</name>
    <dbReference type="NCBI Taxonomy" id="3371016"/>
    <lineage>
        <taxon>Eukaryota</taxon>
        <taxon>Metazoa</taxon>
        <taxon>Chordata</taxon>
        <taxon>Craniata</taxon>
        <taxon>Vertebrata</taxon>
        <taxon>Euteleostomi</taxon>
        <taxon>Mammalia</taxon>
        <taxon>Eutheria</taxon>
        <taxon>Laurasiatheria</taxon>
        <taxon>Chiroptera</taxon>
        <taxon>Yangochiroptera</taxon>
        <taxon>Vespertilionidae</taxon>
        <taxon>Cnephaeus</taxon>
    </lineage>
</organism>
<dbReference type="PANTHER" id="PTHR33166">
    <property type="entry name" value="GAG_P30 DOMAIN-CONTAINING PROTEIN"/>
    <property type="match status" value="1"/>
</dbReference>
<evidence type="ECO:0000313" key="5">
    <source>
        <dbReference type="EMBL" id="KAK1342266.1"/>
    </source>
</evidence>
<protein>
    <recommendedName>
        <fullName evidence="7">Gag-pol polyprotein</fullName>
    </recommendedName>
</protein>
<dbReference type="EMBL" id="JAULJE010000005">
    <property type="protein sequence ID" value="KAK1342266.1"/>
    <property type="molecule type" value="Genomic_DNA"/>
</dbReference>